<feature type="binding site" evidence="10">
    <location>
        <position position="262"/>
    </location>
    <ligand>
        <name>Zn(2+)</name>
        <dbReference type="ChEBI" id="CHEBI:29105"/>
    </ligand>
</feature>
<dbReference type="Gene3D" id="2.60.120.10">
    <property type="entry name" value="Jelly Rolls"/>
    <property type="match status" value="2"/>
</dbReference>
<feature type="domain" description="Mannose-6-phosphate isomerase cupin" evidence="12">
    <location>
        <begin position="323"/>
        <end position="390"/>
    </location>
</feature>
<dbReference type="PRINTS" id="PR00714">
    <property type="entry name" value="MAN6PISMRASE"/>
</dbReference>
<dbReference type="InterPro" id="IPR049071">
    <property type="entry name" value="MPI_cupin_dom"/>
</dbReference>
<keyword evidence="4 10" id="KW-0479">Metal-binding</keyword>
<evidence type="ECO:0000256" key="10">
    <source>
        <dbReference type="PIRSR" id="PIRSR001480-2"/>
    </source>
</evidence>
<dbReference type="NCBIfam" id="TIGR00218">
    <property type="entry name" value="manA"/>
    <property type="match status" value="1"/>
</dbReference>
<keyword evidence="14" id="KW-1185">Reference proteome</keyword>
<evidence type="ECO:0000259" key="12">
    <source>
        <dbReference type="Pfam" id="PF21621"/>
    </source>
</evidence>
<evidence type="ECO:0000256" key="2">
    <source>
        <dbReference type="ARBA" id="ARBA00010772"/>
    </source>
</evidence>
<evidence type="ECO:0000256" key="4">
    <source>
        <dbReference type="ARBA" id="ARBA00022723"/>
    </source>
</evidence>
<feature type="binding site" evidence="10">
    <location>
        <position position="101"/>
    </location>
    <ligand>
        <name>Zn(2+)</name>
        <dbReference type="ChEBI" id="CHEBI:29105"/>
    </ligand>
</feature>
<dbReference type="GO" id="GO:0004476">
    <property type="term" value="F:mannose-6-phosphate isomerase activity"/>
    <property type="evidence" value="ECO:0007669"/>
    <property type="project" value="UniProtKB-EC"/>
</dbReference>
<sequence length="395" mass="43999">MTNQKVLYPLTNPIKSYAWGHRDTLPALLHYNNPNKSPQAELWMGAHPQSPSTTIHQDQSIPLPDLLALDPTHFLGDNHGTSLPFLFKILAIKDPLSLQVHPEKALAEAGFIQENLQHIPLDDAKRTYKDSNDKTEMLYAYSDDVWALVGFRPYADTISDLQAIASPTLQTLLLPFSQNPSPHTLEQFLVALLTAEASHKNQILHDILIHKASLPILNDRWQWLSTLHQHYPQDIAILAPLYMNLLHLPKGDALFVPSGTLHAYLQGTGIEIMAASDNVVRFGLTEKYVDLASLSRVVTFDAQKPHILPASHNQPFSTPPCSFTFTHMTKDQSYTLPANNPAQIILVLNGSATITNPILHISYALNAGQSIFIPYNAGSYHIEHHGELFIATTYT</sequence>
<gene>
    <name evidence="13" type="primary">manA</name>
    <name evidence="13" type="ORF">HCT48_01495</name>
</gene>
<comment type="similarity">
    <text evidence="2">Belongs to the mannose-6-phosphate isomerase type 1 family.</text>
</comment>
<dbReference type="GO" id="GO:0009298">
    <property type="term" value="P:GDP-mannose biosynthetic process"/>
    <property type="evidence" value="ECO:0007669"/>
    <property type="project" value="InterPro"/>
</dbReference>
<comment type="caution">
    <text evidence="13">The sequence shown here is derived from an EMBL/GenBank/DDBJ whole genome shotgun (WGS) entry which is preliminary data.</text>
</comment>
<comment type="catalytic activity">
    <reaction evidence="1">
        <text>D-mannose 6-phosphate = D-fructose 6-phosphate</text>
        <dbReference type="Rhea" id="RHEA:12356"/>
        <dbReference type="ChEBI" id="CHEBI:58735"/>
        <dbReference type="ChEBI" id="CHEBI:61527"/>
        <dbReference type="EC" id="5.3.1.8"/>
    </reaction>
</comment>
<evidence type="ECO:0000256" key="8">
    <source>
        <dbReference type="ARBA" id="ARBA00030762"/>
    </source>
</evidence>
<feature type="binding site" evidence="10">
    <location>
        <position position="99"/>
    </location>
    <ligand>
        <name>Zn(2+)</name>
        <dbReference type="ChEBI" id="CHEBI:29105"/>
    </ligand>
</feature>
<feature type="binding site" evidence="10">
    <location>
        <position position="136"/>
    </location>
    <ligand>
        <name>Zn(2+)</name>
        <dbReference type="ChEBI" id="CHEBI:29105"/>
    </ligand>
</feature>
<evidence type="ECO:0000256" key="3">
    <source>
        <dbReference type="ARBA" id="ARBA00011956"/>
    </source>
</evidence>
<evidence type="ECO:0000313" key="13">
    <source>
        <dbReference type="EMBL" id="NIZ68895.1"/>
    </source>
</evidence>
<dbReference type="Pfam" id="PF21621">
    <property type="entry name" value="MPI_cupin_dom"/>
    <property type="match status" value="1"/>
</dbReference>
<protein>
    <recommendedName>
        <fullName evidence="3">mannose-6-phosphate isomerase</fullName>
        <ecNumber evidence="3">5.3.1.8</ecNumber>
    </recommendedName>
    <alternativeName>
        <fullName evidence="7">Phosphohexomutase</fullName>
    </alternativeName>
    <alternativeName>
        <fullName evidence="8">Phosphomannose isomerase</fullName>
    </alternativeName>
</protein>
<accession>A0A968GHT5</accession>
<dbReference type="RefSeq" id="WP_167695008.1">
    <property type="nucleotide sequence ID" value="NZ_CP118181.1"/>
</dbReference>
<dbReference type="InterPro" id="IPR014710">
    <property type="entry name" value="RmlC-like_jellyroll"/>
</dbReference>
<dbReference type="EMBL" id="JAATLM010000001">
    <property type="protein sequence ID" value="NIZ68895.1"/>
    <property type="molecule type" value="Genomic_DNA"/>
</dbReference>
<reference evidence="13" key="1">
    <citation type="submission" date="2020-03" db="EMBL/GenBank/DDBJ databases">
        <title>Spirochaetal bacteria isolated from arthropods constitute a novel genus Entomospira genus novum within the order Spirochaetales.</title>
        <authorList>
            <person name="Grana-Miraglia L."/>
            <person name="Sikutova S."/>
            <person name="Fingerle V."/>
            <person name="Sing A."/>
            <person name="Castillo-Ramirez S."/>
            <person name="Margos G."/>
            <person name="Rudolf I."/>
        </authorList>
    </citation>
    <scope>NUCLEOTIDE SEQUENCE</scope>
    <source>
        <strain evidence="13">BR149</strain>
    </source>
</reference>
<dbReference type="InterPro" id="IPR011051">
    <property type="entry name" value="RmlC_Cupin_sf"/>
</dbReference>
<evidence type="ECO:0000313" key="14">
    <source>
        <dbReference type="Proteomes" id="UP000778951"/>
    </source>
</evidence>
<dbReference type="AlphaFoldDB" id="A0A968GHT5"/>
<dbReference type="PANTHER" id="PTHR10309">
    <property type="entry name" value="MANNOSE-6-PHOSPHATE ISOMERASE"/>
    <property type="match status" value="1"/>
</dbReference>
<comment type="cofactor">
    <cofactor evidence="10">
        <name>Zn(2+)</name>
        <dbReference type="ChEBI" id="CHEBI:29105"/>
    </cofactor>
    <text evidence="10">Binds 1 zinc ion per subunit.</text>
</comment>
<dbReference type="GO" id="GO:0008270">
    <property type="term" value="F:zinc ion binding"/>
    <property type="evidence" value="ECO:0007669"/>
    <property type="project" value="InterPro"/>
</dbReference>
<evidence type="ECO:0000256" key="1">
    <source>
        <dbReference type="ARBA" id="ARBA00000757"/>
    </source>
</evidence>
<dbReference type="InterPro" id="IPR046457">
    <property type="entry name" value="PMI_typeI_cat"/>
</dbReference>
<dbReference type="InterPro" id="IPR001250">
    <property type="entry name" value="Man6P_Isoase-1"/>
</dbReference>
<dbReference type="PIRSF" id="PIRSF001480">
    <property type="entry name" value="Mannose-6-phosphate_isomerase"/>
    <property type="match status" value="1"/>
</dbReference>
<proteinExistence type="inferred from homology"/>
<evidence type="ECO:0000256" key="5">
    <source>
        <dbReference type="ARBA" id="ARBA00022833"/>
    </source>
</evidence>
<dbReference type="GO" id="GO:0005975">
    <property type="term" value="P:carbohydrate metabolic process"/>
    <property type="evidence" value="ECO:0007669"/>
    <property type="project" value="InterPro"/>
</dbReference>
<organism evidence="13 14">
    <name type="scientific">Entomospira culicis</name>
    <dbReference type="NCBI Taxonomy" id="2719989"/>
    <lineage>
        <taxon>Bacteria</taxon>
        <taxon>Pseudomonadati</taxon>
        <taxon>Spirochaetota</taxon>
        <taxon>Spirochaetia</taxon>
        <taxon>Spirochaetales</taxon>
        <taxon>Spirochaetaceae</taxon>
        <taxon>Entomospira</taxon>
    </lineage>
</organism>
<evidence type="ECO:0000256" key="9">
    <source>
        <dbReference type="PIRSR" id="PIRSR001480-1"/>
    </source>
</evidence>
<dbReference type="Proteomes" id="UP000778951">
    <property type="component" value="Unassembled WGS sequence"/>
</dbReference>
<dbReference type="PANTHER" id="PTHR10309:SF0">
    <property type="entry name" value="MANNOSE-6-PHOSPHATE ISOMERASE"/>
    <property type="match status" value="1"/>
</dbReference>
<evidence type="ECO:0000256" key="7">
    <source>
        <dbReference type="ARBA" id="ARBA00029741"/>
    </source>
</evidence>
<keyword evidence="6 13" id="KW-0413">Isomerase</keyword>
<evidence type="ECO:0000256" key="6">
    <source>
        <dbReference type="ARBA" id="ARBA00023235"/>
    </source>
</evidence>
<dbReference type="SUPFAM" id="SSF51182">
    <property type="entry name" value="RmlC-like cupins"/>
    <property type="match status" value="1"/>
</dbReference>
<name>A0A968GHT5_9SPIO</name>
<dbReference type="CDD" id="cd07011">
    <property type="entry name" value="cupin_PMI_type_I_N"/>
    <property type="match status" value="1"/>
</dbReference>
<dbReference type="InterPro" id="IPR016305">
    <property type="entry name" value="Mannose-6-P_Isomerase"/>
</dbReference>
<dbReference type="Gene3D" id="1.10.441.10">
    <property type="entry name" value="Phosphomannose Isomerase, domain 2"/>
    <property type="match status" value="1"/>
</dbReference>
<evidence type="ECO:0000259" key="11">
    <source>
        <dbReference type="Pfam" id="PF20511"/>
    </source>
</evidence>
<dbReference type="EC" id="5.3.1.8" evidence="3"/>
<dbReference type="GO" id="GO:0005829">
    <property type="term" value="C:cytosol"/>
    <property type="evidence" value="ECO:0007669"/>
    <property type="project" value="TreeGrafter"/>
</dbReference>
<feature type="active site" evidence="9">
    <location>
        <position position="281"/>
    </location>
</feature>
<dbReference type="Pfam" id="PF20511">
    <property type="entry name" value="PMI_typeI_cat"/>
    <property type="match status" value="1"/>
</dbReference>
<keyword evidence="5 10" id="KW-0862">Zinc</keyword>
<feature type="domain" description="Phosphomannose isomerase type I catalytic" evidence="11">
    <location>
        <begin position="7"/>
        <end position="153"/>
    </location>
</feature>